<gene>
    <name evidence="1" type="ORF">GPA21_05315</name>
</gene>
<evidence type="ECO:0000313" key="1">
    <source>
        <dbReference type="EMBL" id="NMG02387.1"/>
    </source>
</evidence>
<proteinExistence type="predicted"/>
<dbReference type="InterPro" id="IPR021736">
    <property type="entry name" value="DUF3305"/>
</dbReference>
<organism evidence="1 2">
    <name type="scientific">Azoarcus taiwanensis</name>
    <dbReference type="NCBI Taxonomy" id="666964"/>
    <lineage>
        <taxon>Bacteria</taxon>
        <taxon>Pseudomonadati</taxon>
        <taxon>Pseudomonadota</taxon>
        <taxon>Betaproteobacteria</taxon>
        <taxon>Rhodocyclales</taxon>
        <taxon>Zoogloeaceae</taxon>
        <taxon>Azoarcus</taxon>
    </lineage>
</organism>
<dbReference type="Pfam" id="PF11749">
    <property type="entry name" value="DUF3305"/>
    <property type="match status" value="1"/>
</dbReference>
<sequence length="189" mass="20674">MSPELRLPEEQVAAWSDDAVLPVAVMIAAPADEHAADRLLWHVTGVVVGEQFASDERSGVCVRSGPAGKLFLWRGFRLRLHPAQAEDYALNLGGDRPEIFVISRFDPETGVEPLEVTVSLDQAQNLDSTELRSADEIVLSAPMPAEVGRWLEAFVTAHYQPRRKGKGRGKKRSKAIYDAEVGDWAGDGA</sequence>
<name>A0A972FBV3_9RHOO</name>
<dbReference type="RefSeq" id="WP_168987173.1">
    <property type="nucleotide sequence ID" value="NZ_CAWPHM010000133.1"/>
</dbReference>
<reference evidence="1" key="1">
    <citation type="submission" date="2019-12" db="EMBL/GenBank/DDBJ databases">
        <title>Comparative genomics gives insights into the taxonomy of the Azoarcus-Aromatoleum group and reveals separate origins of nif in the plant-associated Azoarcus and non-plant-associated Aromatoleum sub-groups.</title>
        <authorList>
            <person name="Lafos M."/>
            <person name="Maluk M."/>
            <person name="Batista M."/>
            <person name="Junghare M."/>
            <person name="Carmona M."/>
            <person name="Faoro H."/>
            <person name="Cruz L.M."/>
            <person name="Battistoni F."/>
            <person name="De Souza E."/>
            <person name="Pedrosa F."/>
            <person name="Chen W.-M."/>
            <person name="Poole P.S."/>
            <person name="Dixon R.A."/>
            <person name="James E.K."/>
        </authorList>
    </citation>
    <scope>NUCLEOTIDE SEQUENCE</scope>
    <source>
        <strain evidence="1">NSC3</strain>
    </source>
</reference>
<dbReference type="AlphaFoldDB" id="A0A972FBV3"/>
<dbReference type="Proteomes" id="UP000599523">
    <property type="component" value="Unassembled WGS sequence"/>
</dbReference>
<evidence type="ECO:0000313" key="2">
    <source>
        <dbReference type="Proteomes" id="UP000599523"/>
    </source>
</evidence>
<keyword evidence="2" id="KW-1185">Reference proteome</keyword>
<protein>
    <submittedName>
        <fullName evidence="1">DUF3305 domain-containing protein</fullName>
    </submittedName>
</protein>
<comment type="caution">
    <text evidence="1">The sequence shown here is derived from an EMBL/GenBank/DDBJ whole genome shotgun (WGS) entry which is preliminary data.</text>
</comment>
<dbReference type="EMBL" id="WTVM01000021">
    <property type="protein sequence ID" value="NMG02387.1"/>
    <property type="molecule type" value="Genomic_DNA"/>
</dbReference>
<accession>A0A972FBV3</accession>